<dbReference type="InterPro" id="IPR045555">
    <property type="entry name" value="VMAP-M0"/>
</dbReference>
<dbReference type="Proteomes" id="UP001501231">
    <property type="component" value="Unassembled WGS sequence"/>
</dbReference>
<dbReference type="Pfam" id="PF20028">
    <property type="entry name" value="VMAP-C"/>
    <property type="match status" value="1"/>
</dbReference>
<evidence type="ECO:0000313" key="4">
    <source>
        <dbReference type="EMBL" id="GAA2397645.1"/>
    </source>
</evidence>
<feature type="domain" description="vWA-MoxR associated protein C-terminal" evidence="3">
    <location>
        <begin position="222"/>
        <end position="485"/>
    </location>
</feature>
<dbReference type="InterPro" id="IPR045450">
    <property type="entry name" value="VMAP_C"/>
</dbReference>
<gene>
    <name evidence="4" type="ORF">GCM10010191_00380</name>
</gene>
<evidence type="ECO:0000259" key="2">
    <source>
        <dbReference type="Pfam" id="PF19956"/>
    </source>
</evidence>
<dbReference type="InterPro" id="IPR045431">
    <property type="entry name" value="EAD2"/>
</dbReference>
<dbReference type="EMBL" id="BAAARW010000001">
    <property type="protein sequence ID" value="GAA2397645.1"/>
    <property type="molecule type" value="Genomic_DNA"/>
</dbReference>
<feature type="domain" description="vWA-MoxR associated protein middle region 0" evidence="1">
    <location>
        <begin position="84"/>
        <end position="189"/>
    </location>
</feature>
<evidence type="ECO:0000313" key="5">
    <source>
        <dbReference type="Proteomes" id="UP001501231"/>
    </source>
</evidence>
<protein>
    <submittedName>
        <fullName evidence="4">Uncharacterized protein</fullName>
    </submittedName>
</protein>
<comment type="caution">
    <text evidence="4">The sequence shown here is derived from an EMBL/GenBank/DDBJ whole genome shotgun (WGS) entry which is preliminary data.</text>
</comment>
<name>A0ABN3I8I9_9ACTN</name>
<accession>A0ABN3I8I9</accession>
<dbReference type="Pfam" id="PF19956">
    <property type="entry name" value="EAD2"/>
    <property type="match status" value="1"/>
</dbReference>
<evidence type="ECO:0000259" key="3">
    <source>
        <dbReference type="Pfam" id="PF20028"/>
    </source>
</evidence>
<evidence type="ECO:0000259" key="1">
    <source>
        <dbReference type="Pfam" id="PF19916"/>
    </source>
</evidence>
<keyword evidence="5" id="KW-1185">Reference proteome</keyword>
<sequence length="499" mass="54703">MRLRSTRDLCISVLERDLGHGLHLDRHEQAGHDVWGLVDACLDSPGGIHMLLEAVETFHRGSRSVRALRALVEELLPEPLLAGGERQELNQLVQALERQGLSPFQTAALPLLYQHAVGPVGPPLGLEVRGVRDIIEQLEEMPLRTDGVAPLLVFVNHLAGYARGATATAFGEWTIRFAERSGLSAERLRRLPRILEPAAPSLDPESDAYLVIECRPDGADPDRFEVTAWLQPAGRPAVMLHCDEEPLPPARLPALVEALLARDGRVVARENPELTIEFVLPRELLDQPFDQFKITIAGVRRRLGVEYPVVLRSMDRLRGGAPWHSWRAKWRRLRADPAGATVHRIAEPGGYDDELLFTLLSEPSSVGLAMAFPPGRGGTGRVDELWVGLQAGMPVAVWCRDGGASGRFADEVRALLESDLPSLPRKVRELRREAVLAQGAQVRAEAMAGQEAVAVGAGAVPGAGVEVRRTEEHVGSHLALLYDDADRFPEVYEPLRPPA</sequence>
<dbReference type="Pfam" id="PF19916">
    <property type="entry name" value="VMAP-M0"/>
    <property type="match status" value="1"/>
</dbReference>
<proteinExistence type="predicted"/>
<organism evidence="4 5">
    <name type="scientific">Actinomadura vinacea</name>
    <dbReference type="NCBI Taxonomy" id="115336"/>
    <lineage>
        <taxon>Bacteria</taxon>
        <taxon>Bacillati</taxon>
        <taxon>Actinomycetota</taxon>
        <taxon>Actinomycetes</taxon>
        <taxon>Streptosporangiales</taxon>
        <taxon>Thermomonosporaceae</taxon>
        <taxon>Actinomadura</taxon>
    </lineage>
</organism>
<feature type="domain" description="Effector-associated" evidence="2">
    <location>
        <begin position="1"/>
        <end position="73"/>
    </location>
</feature>
<reference evidence="4 5" key="1">
    <citation type="journal article" date="2019" name="Int. J. Syst. Evol. Microbiol.">
        <title>The Global Catalogue of Microorganisms (GCM) 10K type strain sequencing project: providing services to taxonomists for standard genome sequencing and annotation.</title>
        <authorList>
            <consortium name="The Broad Institute Genomics Platform"/>
            <consortium name="The Broad Institute Genome Sequencing Center for Infectious Disease"/>
            <person name="Wu L."/>
            <person name="Ma J."/>
        </authorList>
    </citation>
    <scope>NUCLEOTIDE SEQUENCE [LARGE SCALE GENOMIC DNA]</scope>
    <source>
        <strain evidence="4 5">JCM 3325</strain>
    </source>
</reference>